<feature type="binding site" evidence="6">
    <location>
        <begin position="10"/>
        <end position="15"/>
    </location>
    <ligand>
        <name>NADP(+)</name>
        <dbReference type="ChEBI" id="CHEBI:58349"/>
    </ligand>
</feature>
<feature type="domain" description="Pyrroline-5-carboxylate reductase dimerisation" evidence="8">
    <location>
        <begin position="170"/>
        <end position="271"/>
    </location>
</feature>
<dbReference type="Proteomes" id="UP000007564">
    <property type="component" value="Chromosome"/>
</dbReference>
<dbReference type="EC" id="1.5.1.2" evidence="4 5"/>
<organism evidence="9 10">
    <name type="scientific">Bordetella bronchiseptica 253</name>
    <dbReference type="NCBI Taxonomy" id="568707"/>
    <lineage>
        <taxon>Bacteria</taxon>
        <taxon>Pseudomonadati</taxon>
        <taxon>Pseudomonadota</taxon>
        <taxon>Betaproteobacteria</taxon>
        <taxon>Burkholderiales</taxon>
        <taxon>Alcaligenaceae</taxon>
        <taxon>Bordetella</taxon>
    </lineage>
</organism>
<dbReference type="HOGENOM" id="CLU_042344_0_1_4"/>
<dbReference type="KEGG" id="bbh:BN112_0713"/>
<dbReference type="OrthoDB" id="9805754at2"/>
<evidence type="ECO:0000259" key="7">
    <source>
        <dbReference type="Pfam" id="PF03807"/>
    </source>
</evidence>
<dbReference type="HAMAP" id="MF_01925">
    <property type="entry name" value="P5C_reductase"/>
    <property type="match status" value="1"/>
</dbReference>
<dbReference type="Pfam" id="PF14748">
    <property type="entry name" value="P5CR_dimer"/>
    <property type="match status" value="1"/>
</dbReference>
<comment type="pathway">
    <text evidence="4">Amino-acid biosynthesis; L-proline biosynthesis; L-proline from L-glutamate 5-semialdehyde: step 1/1.</text>
</comment>
<dbReference type="PIRSF" id="PIRSF000193">
    <property type="entry name" value="Pyrrol-5-carb_rd"/>
    <property type="match status" value="1"/>
</dbReference>
<feature type="domain" description="Pyrroline-5-carboxylate reductase catalytic N-terminal" evidence="7">
    <location>
        <begin position="7"/>
        <end position="99"/>
    </location>
</feature>
<dbReference type="InterPro" id="IPR008927">
    <property type="entry name" value="6-PGluconate_DH-like_C_sf"/>
</dbReference>
<dbReference type="InterPro" id="IPR029036">
    <property type="entry name" value="P5CR_dimer"/>
</dbReference>
<dbReference type="InterPro" id="IPR000304">
    <property type="entry name" value="Pyrroline-COOH_reductase"/>
</dbReference>
<dbReference type="SUPFAM" id="SSF51735">
    <property type="entry name" value="NAD(P)-binding Rossmann-fold domains"/>
    <property type="match status" value="1"/>
</dbReference>
<evidence type="ECO:0000256" key="4">
    <source>
        <dbReference type="HAMAP-Rule" id="MF_01925"/>
    </source>
</evidence>
<accession>A0A0C6P000</accession>
<dbReference type="Gene3D" id="3.40.50.720">
    <property type="entry name" value="NAD(P)-binding Rossmann-like Domain"/>
    <property type="match status" value="1"/>
</dbReference>
<gene>
    <name evidence="4 9" type="primary">proC</name>
    <name evidence="9" type="ORF">BN112_0713</name>
</gene>
<name>A0A0C6P000_BORBO</name>
<dbReference type="PANTHER" id="PTHR11645">
    <property type="entry name" value="PYRROLINE-5-CARBOXYLATE REDUCTASE"/>
    <property type="match status" value="1"/>
</dbReference>
<proteinExistence type="inferred from homology"/>
<protein>
    <recommendedName>
        <fullName evidence="4 5">Pyrroline-5-carboxylate reductase</fullName>
        <shortName evidence="4">P5C reductase</shortName>
        <shortName evidence="4">P5CR</shortName>
        <ecNumber evidence="4 5">1.5.1.2</ecNumber>
    </recommendedName>
    <alternativeName>
        <fullName evidence="4">PCA reductase</fullName>
    </alternativeName>
</protein>
<comment type="subcellular location">
    <subcellularLocation>
        <location evidence="4">Cytoplasm</location>
    </subcellularLocation>
</comment>
<keyword evidence="4" id="KW-0641">Proline biosynthesis</keyword>
<keyword evidence="4" id="KW-0028">Amino-acid biosynthesis</keyword>
<dbReference type="EMBL" id="HE965806">
    <property type="protein sequence ID" value="CCJ52631.1"/>
    <property type="molecule type" value="Genomic_DNA"/>
</dbReference>
<evidence type="ECO:0000259" key="8">
    <source>
        <dbReference type="Pfam" id="PF14748"/>
    </source>
</evidence>
<dbReference type="FunFam" id="1.10.3730.10:FF:000001">
    <property type="entry name" value="Pyrroline-5-carboxylate reductase"/>
    <property type="match status" value="1"/>
</dbReference>
<dbReference type="RefSeq" id="WP_003811267.1">
    <property type="nucleotide sequence ID" value="NC_019382.1"/>
</dbReference>
<dbReference type="AlphaFoldDB" id="A0A0C6P000"/>
<evidence type="ECO:0000256" key="6">
    <source>
        <dbReference type="PIRSR" id="PIRSR000193-1"/>
    </source>
</evidence>
<sequence>MKNDLSIAFIGGGNMAAALASGLAGKVCPAANIHVVDINADSHAGWRARGMSAAAAPDATLAGCRVWVYAVKPQHMREAVAGTRPWLRPDTLIVSVAAGIRADTLAGWLGEPGQPWQRLVRCMPNTPALVGAGMTGLAALPGVTPQDRELAGQLLTSVGEVVWVDGDAGLDAVTALSGSGPAYVFLFIEALIAGGRAVGLTDEQARQLALGTLAGATRLAAQSDEPPAVLRERVTSKGGTTAAALDVYAQGDFAGLVERAMQAAARRSRELAEEFGR</sequence>
<reference evidence="9 10" key="1">
    <citation type="journal article" date="2012" name="BMC Genomics">
        <title>Comparative genomics of the classical Bordetella subspecies: the evolution and exchange of virulence-associated diversity amongst closely related pathogens.</title>
        <authorList>
            <person name="Park J."/>
            <person name="Zhang Y."/>
            <person name="Buboltz A.M."/>
            <person name="Zhang X."/>
            <person name="Schuster S.C."/>
            <person name="Ahuja U."/>
            <person name="Liu M."/>
            <person name="Miller J.F."/>
            <person name="Sebaihia M."/>
            <person name="Bentley S.D."/>
            <person name="Parkhill J."/>
            <person name="Harvill E.T."/>
        </authorList>
    </citation>
    <scope>NUCLEOTIDE SEQUENCE [LARGE SCALE GENOMIC DNA]</scope>
    <source>
        <strain evidence="9 10">253</strain>
    </source>
</reference>
<keyword evidence="4" id="KW-0963">Cytoplasm</keyword>
<dbReference type="PANTHER" id="PTHR11645:SF0">
    <property type="entry name" value="PYRROLINE-5-CARBOXYLATE REDUCTASE 3"/>
    <property type="match status" value="1"/>
</dbReference>
<dbReference type="GO" id="GO:0004735">
    <property type="term" value="F:pyrroline-5-carboxylate reductase activity"/>
    <property type="evidence" value="ECO:0007669"/>
    <property type="project" value="UniProtKB-UniRule"/>
</dbReference>
<evidence type="ECO:0000256" key="1">
    <source>
        <dbReference type="ARBA" id="ARBA00005525"/>
    </source>
</evidence>
<evidence type="ECO:0000313" key="10">
    <source>
        <dbReference type="Proteomes" id="UP000007564"/>
    </source>
</evidence>
<keyword evidence="2 4" id="KW-0521">NADP</keyword>
<dbReference type="GO" id="GO:0055129">
    <property type="term" value="P:L-proline biosynthetic process"/>
    <property type="evidence" value="ECO:0007669"/>
    <property type="project" value="UniProtKB-UniRule"/>
</dbReference>
<feature type="binding site" evidence="6">
    <location>
        <begin position="70"/>
        <end position="73"/>
    </location>
    <ligand>
        <name>NADP(+)</name>
        <dbReference type="ChEBI" id="CHEBI:58349"/>
    </ligand>
</feature>
<comment type="catalytic activity">
    <reaction evidence="4">
        <text>L-proline + NADP(+) = (S)-1-pyrroline-5-carboxylate + NADPH + 2 H(+)</text>
        <dbReference type="Rhea" id="RHEA:14109"/>
        <dbReference type="ChEBI" id="CHEBI:15378"/>
        <dbReference type="ChEBI" id="CHEBI:17388"/>
        <dbReference type="ChEBI" id="CHEBI:57783"/>
        <dbReference type="ChEBI" id="CHEBI:58349"/>
        <dbReference type="ChEBI" id="CHEBI:60039"/>
        <dbReference type="EC" id="1.5.1.2"/>
    </reaction>
</comment>
<evidence type="ECO:0000313" key="9">
    <source>
        <dbReference type="EMBL" id="CCJ52631.1"/>
    </source>
</evidence>
<comment type="function">
    <text evidence="4">Catalyzes the reduction of 1-pyrroline-5-carboxylate (PCA) to L-proline.</text>
</comment>
<dbReference type="UniPathway" id="UPA00098">
    <property type="reaction ID" value="UER00361"/>
</dbReference>
<comment type="similarity">
    <text evidence="1 4">Belongs to the pyrroline-5-carboxylate reductase family.</text>
</comment>
<dbReference type="SUPFAM" id="SSF48179">
    <property type="entry name" value="6-phosphogluconate dehydrogenase C-terminal domain-like"/>
    <property type="match status" value="1"/>
</dbReference>
<dbReference type="GO" id="GO:0005737">
    <property type="term" value="C:cytoplasm"/>
    <property type="evidence" value="ECO:0007669"/>
    <property type="project" value="UniProtKB-SubCell"/>
</dbReference>
<dbReference type="InterPro" id="IPR036291">
    <property type="entry name" value="NAD(P)-bd_dom_sf"/>
</dbReference>
<dbReference type="InterPro" id="IPR028939">
    <property type="entry name" value="P5C_Rdtase_cat_N"/>
</dbReference>
<dbReference type="Gene3D" id="1.10.3730.10">
    <property type="entry name" value="ProC C-terminal domain-like"/>
    <property type="match status" value="1"/>
</dbReference>
<evidence type="ECO:0000256" key="3">
    <source>
        <dbReference type="ARBA" id="ARBA00023002"/>
    </source>
</evidence>
<keyword evidence="3 4" id="KW-0560">Oxidoreductase</keyword>
<dbReference type="Pfam" id="PF03807">
    <property type="entry name" value="F420_oxidored"/>
    <property type="match status" value="1"/>
</dbReference>
<evidence type="ECO:0000256" key="2">
    <source>
        <dbReference type="ARBA" id="ARBA00022857"/>
    </source>
</evidence>
<comment type="catalytic activity">
    <reaction evidence="4">
        <text>L-proline + NAD(+) = (S)-1-pyrroline-5-carboxylate + NADH + 2 H(+)</text>
        <dbReference type="Rhea" id="RHEA:14105"/>
        <dbReference type="ChEBI" id="CHEBI:15378"/>
        <dbReference type="ChEBI" id="CHEBI:17388"/>
        <dbReference type="ChEBI" id="CHEBI:57540"/>
        <dbReference type="ChEBI" id="CHEBI:57945"/>
        <dbReference type="ChEBI" id="CHEBI:60039"/>
        <dbReference type="EC" id="1.5.1.2"/>
    </reaction>
</comment>
<dbReference type="GeneID" id="69601197"/>
<dbReference type="NCBIfam" id="TIGR00112">
    <property type="entry name" value="proC"/>
    <property type="match status" value="1"/>
</dbReference>
<evidence type="ECO:0000256" key="5">
    <source>
        <dbReference type="NCBIfam" id="TIGR00112"/>
    </source>
</evidence>